<dbReference type="InterPro" id="IPR029063">
    <property type="entry name" value="SAM-dependent_MTases_sf"/>
</dbReference>
<dbReference type="Pfam" id="PF00145">
    <property type="entry name" value="DNA_methylase"/>
    <property type="match status" value="1"/>
</dbReference>
<evidence type="ECO:0000256" key="4">
    <source>
        <dbReference type="ARBA" id="ARBA00022747"/>
    </source>
</evidence>
<dbReference type="InterPro" id="IPR050750">
    <property type="entry name" value="C5-MTase"/>
</dbReference>
<comment type="caution">
    <text evidence="8">The sequence shown here is derived from an EMBL/GenBank/DDBJ whole genome shotgun (WGS) entry which is preliminary data.</text>
</comment>
<dbReference type="SUPFAM" id="SSF53335">
    <property type="entry name" value="S-adenosyl-L-methionine-dependent methyltransferases"/>
    <property type="match status" value="1"/>
</dbReference>
<dbReference type="RefSeq" id="WP_034529529.1">
    <property type="nucleotide sequence ID" value="NZ_JGZP01000016.1"/>
</dbReference>
<evidence type="ECO:0000256" key="5">
    <source>
        <dbReference type="PROSITE-ProRule" id="PRU01016"/>
    </source>
</evidence>
<evidence type="ECO:0000256" key="3">
    <source>
        <dbReference type="ARBA" id="ARBA00022691"/>
    </source>
</evidence>
<protein>
    <recommendedName>
        <fullName evidence="7">Cytosine-specific methyltransferase</fullName>
        <ecNumber evidence="7">2.1.1.37</ecNumber>
    </recommendedName>
</protein>
<sequence>MANEIRVAELFAGVGGFRLGLDGYGNPGDDFYMKPAGPFHTVWANQWEPMGQKTKQFAWRCYEKRFGEGSCVNEDIAKVLDEVEAGERTIPDFDMLVGGFPCQDYSVAKPLALAAGIEGRKGVLWWSINRLLEMRHPKYVLLENVDRLLKSPASQRGRDFAIILSCLNRLGYNAEWHVVNAAEYGMPQRRRRVYIYAEHNGSWDEPETQLLSTGVMAQAFPIIRSVKEKEPASFDIGEDPYEITQSFGKGDKVSVFRNAGVMIDGHVLTMRVDAVYDGPHKTLGDVLVPASEVPEQFWIDDAKLPSWQYLKGGKREERTTAAGYTYTYSEGPVAFPDSPSAPSRTILTGEGGAGASRTKHVVEQDGHLRRLVPDELDQLQMFPKGWTNDGMTDGHRAFCMGNALVTEIPHRIGMVIIQQTSSQDKHYSH</sequence>
<evidence type="ECO:0000256" key="2">
    <source>
        <dbReference type="ARBA" id="ARBA00022679"/>
    </source>
</evidence>
<accession>A0A087DJJ8</accession>
<dbReference type="PROSITE" id="PS51679">
    <property type="entry name" value="SAM_MT_C5"/>
    <property type="match status" value="1"/>
</dbReference>
<gene>
    <name evidence="8" type="ORF">BSTEL_0504</name>
</gene>
<dbReference type="PANTHER" id="PTHR46098:SF1">
    <property type="entry name" value="TRNA (CYTOSINE(38)-C(5))-METHYLTRANSFERASE"/>
    <property type="match status" value="1"/>
</dbReference>
<proteinExistence type="inferred from homology"/>
<dbReference type="GO" id="GO:0032259">
    <property type="term" value="P:methylation"/>
    <property type="evidence" value="ECO:0007669"/>
    <property type="project" value="UniProtKB-KW"/>
</dbReference>
<dbReference type="InterPro" id="IPR001525">
    <property type="entry name" value="C5_MeTfrase"/>
</dbReference>
<dbReference type="REBASE" id="384968">
    <property type="entry name" value="M.Bst23968ORF504P"/>
</dbReference>
<dbReference type="PRINTS" id="PR00105">
    <property type="entry name" value="C5METTRFRASE"/>
</dbReference>
<keyword evidence="9" id="KW-1185">Reference proteome</keyword>
<dbReference type="PROSITE" id="PS00094">
    <property type="entry name" value="C5_MTASE_1"/>
    <property type="match status" value="1"/>
</dbReference>
<dbReference type="OrthoDB" id="9813719at2"/>
<dbReference type="STRING" id="762211.BSTEL_0504"/>
<dbReference type="InterPro" id="IPR018117">
    <property type="entry name" value="C5_DNA_meth_AS"/>
</dbReference>
<dbReference type="Proteomes" id="UP000029004">
    <property type="component" value="Unassembled WGS sequence"/>
</dbReference>
<dbReference type="PANTHER" id="PTHR46098">
    <property type="entry name" value="TRNA (CYTOSINE(38)-C(5))-METHYLTRANSFERASE"/>
    <property type="match status" value="1"/>
</dbReference>
<comment type="similarity">
    <text evidence="5 6">Belongs to the class I-like SAM-binding methyltransferase superfamily. C5-methyltransferase family.</text>
</comment>
<name>A0A087DJJ8_9BIFI</name>
<evidence type="ECO:0000313" key="8">
    <source>
        <dbReference type="EMBL" id="KFI95698.1"/>
    </source>
</evidence>
<keyword evidence="1 5" id="KW-0489">Methyltransferase</keyword>
<comment type="catalytic activity">
    <reaction evidence="7">
        <text>a 2'-deoxycytidine in DNA + S-adenosyl-L-methionine = a 5-methyl-2'-deoxycytidine in DNA + S-adenosyl-L-homocysteine + H(+)</text>
        <dbReference type="Rhea" id="RHEA:13681"/>
        <dbReference type="Rhea" id="RHEA-COMP:11369"/>
        <dbReference type="Rhea" id="RHEA-COMP:11370"/>
        <dbReference type="ChEBI" id="CHEBI:15378"/>
        <dbReference type="ChEBI" id="CHEBI:57856"/>
        <dbReference type="ChEBI" id="CHEBI:59789"/>
        <dbReference type="ChEBI" id="CHEBI:85452"/>
        <dbReference type="ChEBI" id="CHEBI:85454"/>
        <dbReference type="EC" id="2.1.1.37"/>
    </reaction>
</comment>
<reference evidence="8 9" key="1">
    <citation type="submission" date="2014-03" db="EMBL/GenBank/DDBJ databases">
        <title>Genomics of Bifidobacteria.</title>
        <authorList>
            <person name="Ventura M."/>
            <person name="Milani C."/>
            <person name="Lugli G.A."/>
        </authorList>
    </citation>
    <scope>NUCLEOTIDE SEQUENCE [LARGE SCALE GENOMIC DNA]</scope>
    <source>
        <strain evidence="8 9">DSM 23968</strain>
    </source>
</reference>
<dbReference type="Gene3D" id="3.40.50.150">
    <property type="entry name" value="Vaccinia Virus protein VP39"/>
    <property type="match status" value="1"/>
</dbReference>
<evidence type="ECO:0000256" key="1">
    <source>
        <dbReference type="ARBA" id="ARBA00022603"/>
    </source>
</evidence>
<feature type="active site" evidence="5">
    <location>
        <position position="102"/>
    </location>
</feature>
<dbReference type="GO" id="GO:0003886">
    <property type="term" value="F:DNA (cytosine-5-)-methyltransferase activity"/>
    <property type="evidence" value="ECO:0007669"/>
    <property type="project" value="UniProtKB-EC"/>
</dbReference>
<evidence type="ECO:0000256" key="7">
    <source>
        <dbReference type="RuleBase" id="RU000417"/>
    </source>
</evidence>
<dbReference type="NCBIfam" id="TIGR00675">
    <property type="entry name" value="dcm"/>
    <property type="match status" value="1"/>
</dbReference>
<dbReference type="EC" id="2.1.1.37" evidence="7"/>
<keyword evidence="2 5" id="KW-0808">Transferase</keyword>
<dbReference type="AlphaFoldDB" id="A0A087DJJ8"/>
<dbReference type="EMBL" id="JGZP01000016">
    <property type="protein sequence ID" value="KFI95698.1"/>
    <property type="molecule type" value="Genomic_DNA"/>
</dbReference>
<dbReference type="eggNOG" id="COG0270">
    <property type="taxonomic scope" value="Bacteria"/>
</dbReference>
<evidence type="ECO:0000256" key="6">
    <source>
        <dbReference type="RuleBase" id="RU000416"/>
    </source>
</evidence>
<keyword evidence="4" id="KW-0680">Restriction system</keyword>
<dbReference type="GO" id="GO:0009307">
    <property type="term" value="P:DNA restriction-modification system"/>
    <property type="evidence" value="ECO:0007669"/>
    <property type="project" value="UniProtKB-KW"/>
</dbReference>
<organism evidence="8 9">
    <name type="scientific">Bifidobacterium stellenboschense</name>
    <dbReference type="NCBI Taxonomy" id="762211"/>
    <lineage>
        <taxon>Bacteria</taxon>
        <taxon>Bacillati</taxon>
        <taxon>Actinomycetota</taxon>
        <taxon>Actinomycetes</taxon>
        <taxon>Bifidobacteriales</taxon>
        <taxon>Bifidobacteriaceae</taxon>
        <taxon>Bifidobacterium</taxon>
    </lineage>
</organism>
<evidence type="ECO:0000313" key="9">
    <source>
        <dbReference type="Proteomes" id="UP000029004"/>
    </source>
</evidence>
<keyword evidence="3 5" id="KW-0949">S-adenosyl-L-methionine</keyword>